<name>A0ABY5AR31_9CYAN</name>
<protein>
    <submittedName>
        <fullName evidence="2">DUF2808 domain-containing protein</fullName>
    </submittedName>
</protein>
<keyword evidence="1" id="KW-0732">Signal</keyword>
<proteinExistence type="predicted"/>
<sequence>MKRWLSASLIIGALAVAAPPEVTAQGLPGFTLFGGPRRENQLSFRLDYGRTGHPRDRYRLRIPADKMSFAVNQFSIDYPDYFDGQFDVNLNPDRDPHRQPVQVRVRQNRDYEVIPLEEVIWDQENHVIEIYPLEPVAAGNDIEIVFSNVRNPRFGGMYYFNARVFSPGDLPMARYLGTWVLNISPR</sequence>
<dbReference type="Pfam" id="PF10989">
    <property type="entry name" value="DUF2808"/>
    <property type="match status" value="1"/>
</dbReference>
<evidence type="ECO:0000256" key="1">
    <source>
        <dbReference type="SAM" id="SignalP"/>
    </source>
</evidence>
<feature type="signal peptide" evidence="1">
    <location>
        <begin position="1"/>
        <end position="24"/>
    </location>
</feature>
<evidence type="ECO:0000313" key="3">
    <source>
        <dbReference type="Proteomes" id="UP001056708"/>
    </source>
</evidence>
<reference evidence="2" key="1">
    <citation type="submission" date="2022-06" db="EMBL/GenBank/DDBJ databases">
        <title>Genome sequence of Phormidium yuhuli AB48 isolated from an industrial photobioreactor environment.</title>
        <authorList>
            <person name="Qiu Y."/>
            <person name="Noonan A.J.C."/>
            <person name="Dofher K."/>
            <person name="Koch M."/>
            <person name="Kieft B."/>
            <person name="Lin X."/>
            <person name="Ziels R.M."/>
            <person name="Hallam S.J."/>
        </authorList>
    </citation>
    <scope>NUCLEOTIDE SEQUENCE</scope>
    <source>
        <strain evidence="2">AB48</strain>
    </source>
</reference>
<keyword evidence="3" id="KW-1185">Reference proteome</keyword>
<dbReference type="InterPro" id="IPR021256">
    <property type="entry name" value="DUF2808"/>
</dbReference>
<dbReference type="EMBL" id="CP098611">
    <property type="protein sequence ID" value="USR91475.1"/>
    <property type="molecule type" value="Genomic_DNA"/>
</dbReference>
<feature type="chain" id="PRO_5045386046" evidence="1">
    <location>
        <begin position="25"/>
        <end position="186"/>
    </location>
</feature>
<dbReference type="Proteomes" id="UP001056708">
    <property type="component" value="Chromosome"/>
</dbReference>
<gene>
    <name evidence="2" type="ORF">NEA10_01715</name>
</gene>
<accession>A0ABY5AR31</accession>
<organism evidence="2 3">
    <name type="scientific">Phormidium yuhuli AB48</name>
    <dbReference type="NCBI Taxonomy" id="2940671"/>
    <lineage>
        <taxon>Bacteria</taxon>
        <taxon>Bacillati</taxon>
        <taxon>Cyanobacteriota</taxon>
        <taxon>Cyanophyceae</taxon>
        <taxon>Oscillatoriophycideae</taxon>
        <taxon>Oscillatoriales</taxon>
        <taxon>Oscillatoriaceae</taxon>
        <taxon>Phormidium</taxon>
        <taxon>Phormidium yuhuli</taxon>
    </lineage>
</organism>
<dbReference type="RefSeq" id="WP_252663495.1">
    <property type="nucleotide sequence ID" value="NZ_CP098611.1"/>
</dbReference>
<evidence type="ECO:0000313" key="2">
    <source>
        <dbReference type="EMBL" id="USR91475.1"/>
    </source>
</evidence>